<keyword evidence="4" id="KW-1133">Transmembrane helix</keyword>
<evidence type="ECO:0000256" key="4">
    <source>
        <dbReference type="SAM" id="Phobius"/>
    </source>
</evidence>
<dbReference type="InterPro" id="IPR051923">
    <property type="entry name" value="Glycosyl_Hydrolase_39"/>
</dbReference>
<name>D5DBJ2_PRIM3</name>
<keyword evidence="2 3" id="KW-0326">Glycosidase</keyword>
<comment type="similarity">
    <text evidence="3">Belongs to the glycosyl hydrolase 5 (cellulase A) family.</text>
</comment>
<keyword evidence="4" id="KW-0812">Transmembrane</keyword>
<dbReference type="EMBL" id="CP001982">
    <property type="protein sequence ID" value="ADF37974.1"/>
    <property type="molecule type" value="Genomic_DNA"/>
</dbReference>
<dbReference type="Proteomes" id="UP000002365">
    <property type="component" value="Chromosome"/>
</dbReference>
<sequence>MKKIKKGNLIITIVIIILICGFFFRSIISEKEIEKHKNKISFSDTIPNGLGVNIHFTGNRIDMDLIKDAGFKIVRQDITWGRIEKERGVFDFEGQGYDELTSSLVHNGIKPYYILDYSNKLYEKNQSIVTKKGQDAFVRYVSEVTSRYKNKGIIWEIWNEPNTAFWEPKPNIKEYSSLVKRVSKTIKKNDPSGIVVAPALAGLTPESLNWLESIFKKGVLNYIDAVSVHPYRSQSPETALYDYQSLKTLINKYTKKEIPILSGEWGYSTGENWMGLQLNEQQQAEYFVRMFLINLMADVPITIWYDWKNDGNDPSNGEHNFGIRQNDINIPKQAYTAINAFTYNLSGFKFNKRIYVGSSNDYVLEFKNNQKKTIIICWTTVNKHYIELPFNYKKGKVITMYGKENGDIKEKTKVSVEVSSEPKYIISH</sequence>
<evidence type="ECO:0000256" key="3">
    <source>
        <dbReference type="RuleBase" id="RU361153"/>
    </source>
</evidence>
<dbReference type="EC" id="3.2.1.-" evidence="6"/>
<dbReference type="SUPFAM" id="SSF51445">
    <property type="entry name" value="(Trans)glycosidases"/>
    <property type="match status" value="1"/>
</dbReference>
<feature type="domain" description="Glycoside hydrolase family 5" evidence="5">
    <location>
        <begin position="63"/>
        <end position="308"/>
    </location>
</feature>
<dbReference type="KEGG" id="bmd:BMD_1113"/>
<dbReference type="InterPro" id="IPR001547">
    <property type="entry name" value="Glyco_hydro_5"/>
</dbReference>
<keyword evidence="1 3" id="KW-0378">Hydrolase</keyword>
<organism evidence="6 7">
    <name type="scientific">Priestia megaterium (strain DSM 319 / IMG 1521)</name>
    <name type="common">Bacillus megaterium</name>
    <dbReference type="NCBI Taxonomy" id="592022"/>
    <lineage>
        <taxon>Bacteria</taxon>
        <taxon>Bacillati</taxon>
        <taxon>Bacillota</taxon>
        <taxon>Bacilli</taxon>
        <taxon>Bacillales</taxon>
        <taxon>Bacillaceae</taxon>
        <taxon>Priestia</taxon>
    </lineage>
</organism>
<gene>
    <name evidence="6" type="ordered locus">BMD_1113</name>
</gene>
<proteinExistence type="inferred from homology"/>
<dbReference type="RefSeq" id="WP_013082110.1">
    <property type="nucleotide sequence ID" value="NC_014103.1"/>
</dbReference>
<evidence type="ECO:0000256" key="1">
    <source>
        <dbReference type="ARBA" id="ARBA00022801"/>
    </source>
</evidence>
<dbReference type="AlphaFoldDB" id="D5DBJ2"/>
<reference evidence="6 7" key="1">
    <citation type="journal article" date="2011" name="J. Bacteriol.">
        <title>Genome sequences of the biotechnologically important Bacillus megaterium strains QM B1551 and DSM319.</title>
        <authorList>
            <person name="Eppinger M."/>
            <person name="Bunk B."/>
            <person name="Johns M.A."/>
            <person name="Edirisinghe J.N."/>
            <person name="Kutumbaka K.K."/>
            <person name="Koenig S.S."/>
            <person name="Huot Creasy H."/>
            <person name="Rosovitz M.J."/>
            <person name="Riley D.R."/>
            <person name="Daugherty S."/>
            <person name="Martin M."/>
            <person name="Elbourne L.D."/>
            <person name="Paulsen I."/>
            <person name="Biedendieck R."/>
            <person name="Braun C."/>
            <person name="Grayburn S."/>
            <person name="Dhingra S."/>
            <person name="Lukyanchuk V."/>
            <person name="Ball B."/>
            <person name="Ul-Qamar R."/>
            <person name="Seibel J."/>
            <person name="Bremer E."/>
            <person name="Jahn D."/>
            <person name="Ravel J."/>
            <person name="Vary P.S."/>
        </authorList>
    </citation>
    <scope>NUCLEOTIDE SEQUENCE [LARGE SCALE GENOMIC DNA]</scope>
    <source>
        <strain evidence="7">DSM 319 / IMG 1521</strain>
    </source>
</reference>
<dbReference type="Pfam" id="PF00150">
    <property type="entry name" value="Cellulase"/>
    <property type="match status" value="1"/>
</dbReference>
<dbReference type="Gene3D" id="3.20.20.80">
    <property type="entry name" value="Glycosidases"/>
    <property type="match status" value="1"/>
</dbReference>
<dbReference type="CAZy" id="GH39">
    <property type="family name" value="Glycoside Hydrolase Family 39"/>
</dbReference>
<keyword evidence="4" id="KW-0472">Membrane</keyword>
<dbReference type="PANTHER" id="PTHR12631:SF10">
    <property type="entry name" value="BETA-XYLOSIDASE-LIKE PROTEIN-RELATED"/>
    <property type="match status" value="1"/>
</dbReference>
<dbReference type="InterPro" id="IPR017853">
    <property type="entry name" value="GH"/>
</dbReference>
<accession>D5DBJ2</accession>
<dbReference type="GO" id="GO:0000272">
    <property type="term" value="P:polysaccharide catabolic process"/>
    <property type="evidence" value="ECO:0007669"/>
    <property type="project" value="InterPro"/>
</dbReference>
<dbReference type="PANTHER" id="PTHR12631">
    <property type="entry name" value="ALPHA-L-IDURONIDASE"/>
    <property type="match status" value="1"/>
</dbReference>
<dbReference type="PATRIC" id="fig|592022.4.peg.1040"/>
<evidence type="ECO:0000313" key="6">
    <source>
        <dbReference type="EMBL" id="ADF37974.1"/>
    </source>
</evidence>
<evidence type="ECO:0000256" key="2">
    <source>
        <dbReference type="ARBA" id="ARBA00023295"/>
    </source>
</evidence>
<evidence type="ECO:0000313" key="7">
    <source>
        <dbReference type="Proteomes" id="UP000002365"/>
    </source>
</evidence>
<feature type="transmembrane region" description="Helical" evidence="4">
    <location>
        <begin position="7"/>
        <end position="28"/>
    </location>
</feature>
<protein>
    <submittedName>
        <fullName evidence="6">Glycosyl hydrolase, family 5</fullName>
        <ecNumber evidence="6">3.2.1.-</ecNumber>
    </submittedName>
</protein>
<evidence type="ECO:0000259" key="5">
    <source>
        <dbReference type="Pfam" id="PF00150"/>
    </source>
</evidence>
<dbReference type="GO" id="GO:0004553">
    <property type="term" value="F:hydrolase activity, hydrolyzing O-glycosyl compounds"/>
    <property type="evidence" value="ECO:0007669"/>
    <property type="project" value="InterPro"/>
</dbReference>
<dbReference type="HOGENOM" id="CLU_041401_1_0_9"/>